<accession>A0ABV8B7C7</accession>
<evidence type="ECO:0000256" key="2">
    <source>
        <dbReference type="ARBA" id="ARBA00023295"/>
    </source>
</evidence>
<evidence type="ECO:0000313" key="4">
    <source>
        <dbReference type="EMBL" id="MFC3885087.1"/>
    </source>
</evidence>
<dbReference type="RefSeq" id="WP_377917162.1">
    <property type="nucleotide sequence ID" value="NZ_JBHRZT010000068.1"/>
</dbReference>
<evidence type="ECO:0000256" key="1">
    <source>
        <dbReference type="ARBA" id="ARBA00022801"/>
    </source>
</evidence>
<dbReference type="EMBL" id="JBHRZT010000068">
    <property type="protein sequence ID" value="MFC3885087.1"/>
    <property type="molecule type" value="Genomic_DNA"/>
</dbReference>
<feature type="domain" description="Inosine/uridine-preferring nucleoside hydrolase" evidence="3">
    <location>
        <begin position="6"/>
        <end position="302"/>
    </location>
</feature>
<proteinExistence type="predicted"/>
<dbReference type="PANTHER" id="PTHR12304">
    <property type="entry name" value="INOSINE-URIDINE PREFERRING NUCLEOSIDE HYDROLASE"/>
    <property type="match status" value="1"/>
</dbReference>
<protein>
    <submittedName>
        <fullName evidence="4">Nucleoside hydrolase</fullName>
        <ecNumber evidence="4">3.2.2.-</ecNumber>
    </submittedName>
</protein>
<name>A0ABV8B7C7_9BACI</name>
<dbReference type="InterPro" id="IPR001910">
    <property type="entry name" value="Inosine/uridine_hydrolase_dom"/>
</dbReference>
<reference evidence="5" key="1">
    <citation type="journal article" date="2019" name="Int. J. Syst. Evol. Microbiol.">
        <title>The Global Catalogue of Microorganisms (GCM) 10K type strain sequencing project: providing services to taxonomists for standard genome sequencing and annotation.</title>
        <authorList>
            <consortium name="The Broad Institute Genomics Platform"/>
            <consortium name="The Broad Institute Genome Sequencing Center for Infectious Disease"/>
            <person name="Wu L."/>
            <person name="Ma J."/>
        </authorList>
    </citation>
    <scope>NUCLEOTIDE SEQUENCE [LARGE SCALE GENOMIC DNA]</scope>
    <source>
        <strain evidence="5">CCUG 61889</strain>
    </source>
</reference>
<keyword evidence="5" id="KW-1185">Reference proteome</keyword>
<evidence type="ECO:0000313" key="5">
    <source>
        <dbReference type="Proteomes" id="UP001595752"/>
    </source>
</evidence>
<dbReference type="Gene3D" id="3.90.245.10">
    <property type="entry name" value="Ribonucleoside hydrolase-like"/>
    <property type="match status" value="1"/>
</dbReference>
<keyword evidence="1 4" id="KW-0378">Hydrolase</keyword>
<organism evidence="4 5">
    <name type="scientific">Bacillus songklensis</name>
    <dbReference type="NCBI Taxonomy" id="1069116"/>
    <lineage>
        <taxon>Bacteria</taxon>
        <taxon>Bacillati</taxon>
        <taxon>Bacillota</taxon>
        <taxon>Bacilli</taxon>
        <taxon>Bacillales</taxon>
        <taxon>Bacillaceae</taxon>
        <taxon>Bacillus</taxon>
    </lineage>
</organism>
<dbReference type="InterPro" id="IPR036452">
    <property type="entry name" value="Ribo_hydro-like"/>
</dbReference>
<dbReference type="GO" id="GO:0016798">
    <property type="term" value="F:hydrolase activity, acting on glycosyl bonds"/>
    <property type="evidence" value="ECO:0007669"/>
    <property type="project" value="UniProtKB-KW"/>
</dbReference>
<dbReference type="SUPFAM" id="SSF53590">
    <property type="entry name" value="Nucleoside hydrolase"/>
    <property type="match status" value="1"/>
</dbReference>
<keyword evidence="2 4" id="KW-0326">Glycosidase</keyword>
<gene>
    <name evidence="4" type="ORF">ACFOU2_17075</name>
</gene>
<dbReference type="InterPro" id="IPR023186">
    <property type="entry name" value="IUNH"/>
</dbReference>
<dbReference type="Proteomes" id="UP001595752">
    <property type="component" value="Unassembled WGS sequence"/>
</dbReference>
<dbReference type="EC" id="3.2.2.-" evidence="4"/>
<dbReference type="Pfam" id="PF01156">
    <property type="entry name" value="IU_nuc_hydro"/>
    <property type="match status" value="1"/>
</dbReference>
<sequence length="314" mass="35405">MGKKVLFFGDVGIDDTIALIYAHLTDKIDVIGIVADYGNVPRVETTRNVRYILQRMGRTDVRVFGGAARPMTGEVPTFYPEVHGPFGLGPIKPGLEPKELENFFEVINLIEQYKNELIIVNTGRLTSLATLFILYKDLMKNVQSYYIMGGAFLYPGNVTPVAEANFYSDPVAANIVTRYAKNVSIFPLNVTQNAIVTPEMVHYIHFKGKTQLVKPLLDYYYYQFYQKKVPGIQGSPVHDALTLMAVDRDDLFTYYKSAVGIDTTDVARGQSIGDFRLTDTPDLFDGRPQHRIAIGLNYEGFYREFMTVMTGEPF</sequence>
<dbReference type="CDD" id="cd00455">
    <property type="entry name" value="nuc_hydro"/>
    <property type="match status" value="1"/>
</dbReference>
<evidence type="ECO:0000259" key="3">
    <source>
        <dbReference type="Pfam" id="PF01156"/>
    </source>
</evidence>
<dbReference type="PANTHER" id="PTHR12304:SF4">
    <property type="entry name" value="URIDINE NUCLEOSIDASE"/>
    <property type="match status" value="1"/>
</dbReference>
<comment type="caution">
    <text evidence="4">The sequence shown here is derived from an EMBL/GenBank/DDBJ whole genome shotgun (WGS) entry which is preliminary data.</text>
</comment>